<reference evidence="2" key="1">
    <citation type="submission" date="2024-01" db="EMBL/GenBank/DDBJ databases">
        <authorList>
            <person name="Webb A."/>
        </authorList>
    </citation>
    <scope>NUCLEOTIDE SEQUENCE</scope>
    <source>
        <strain evidence="2">Pm1</strain>
    </source>
</reference>
<evidence type="ECO:0000313" key="2">
    <source>
        <dbReference type="EMBL" id="CAK7934839.1"/>
    </source>
</evidence>
<evidence type="ECO:0000256" key="1">
    <source>
        <dbReference type="SAM" id="MobiDB-lite"/>
    </source>
</evidence>
<evidence type="ECO:0000313" key="3">
    <source>
        <dbReference type="Proteomes" id="UP001162060"/>
    </source>
</evidence>
<dbReference type="Proteomes" id="UP001162060">
    <property type="component" value="Unassembled WGS sequence"/>
</dbReference>
<sequence length="68" mass="7403">MTEELDALKANDVWEIVVPPENAQVLHNKWVYKTKTDANGDIERSHGLGNGKADPGAFETLEGTGAPR</sequence>
<evidence type="ECO:0008006" key="4">
    <source>
        <dbReference type="Google" id="ProtNLM"/>
    </source>
</evidence>
<organism evidence="2 3">
    <name type="scientific">Peronospora matthiolae</name>
    <dbReference type="NCBI Taxonomy" id="2874970"/>
    <lineage>
        <taxon>Eukaryota</taxon>
        <taxon>Sar</taxon>
        <taxon>Stramenopiles</taxon>
        <taxon>Oomycota</taxon>
        <taxon>Peronosporomycetes</taxon>
        <taxon>Peronosporales</taxon>
        <taxon>Peronosporaceae</taxon>
        <taxon>Peronospora</taxon>
    </lineage>
</organism>
<protein>
    <recommendedName>
        <fullName evidence="4">Reverse transcriptase Ty1/copia-type domain-containing protein</fullName>
    </recommendedName>
</protein>
<gene>
    <name evidence="2" type="ORF">PM001_LOCUS19989</name>
</gene>
<dbReference type="AlphaFoldDB" id="A0AAV1UJN6"/>
<dbReference type="EMBL" id="CAKLBY020000217">
    <property type="protein sequence ID" value="CAK7934839.1"/>
    <property type="molecule type" value="Genomic_DNA"/>
</dbReference>
<accession>A0AAV1UJN6</accession>
<proteinExistence type="predicted"/>
<name>A0AAV1UJN6_9STRA</name>
<feature type="region of interest" description="Disordered" evidence="1">
    <location>
        <begin position="38"/>
        <end position="68"/>
    </location>
</feature>
<comment type="caution">
    <text evidence="2">The sequence shown here is derived from an EMBL/GenBank/DDBJ whole genome shotgun (WGS) entry which is preliminary data.</text>
</comment>